<evidence type="ECO:0000256" key="1">
    <source>
        <dbReference type="ARBA" id="ARBA00001933"/>
    </source>
</evidence>
<dbReference type="Proteomes" id="UP000434052">
    <property type="component" value="Unassembled WGS sequence"/>
</dbReference>
<dbReference type="PANTHER" id="PTHR11773">
    <property type="entry name" value="GLYCINE DEHYDROGENASE, DECARBOXYLATING"/>
    <property type="match status" value="1"/>
</dbReference>
<dbReference type="GO" id="GO:0004375">
    <property type="term" value="F:glycine dehydrogenase (decarboxylating) activity"/>
    <property type="evidence" value="ECO:0007669"/>
    <property type="project" value="UniProtKB-EC"/>
</dbReference>
<dbReference type="InterPro" id="IPR015424">
    <property type="entry name" value="PyrdxlP-dep_Trfase"/>
</dbReference>
<evidence type="ECO:0000259" key="7">
    <source>
        <dbReference type="Pfam" id="PF02347"/>
    </source>
</evidence>
<comment type="cofactor">
    <cofactor evidence="1">
        <name>pyridoxal 5'-phosphate</name>
        <dbReference type="ChEBI" id="CHEBI:597326"/>
    </cofactor>
</comment>
<comment type="caution">
    <text evidence="9">The sequence shown here is derived from an EMBL/GenBank/DDBJ whole genome shotgun (WGS) entry which is preliminary data.</text>
</comment>
<evidence type="ECO:0000256" key="3">
    <source>
        <dbReference type="ARBA" id="ARBA00012134"/>
    </source>
</evidence>
<reference evidence="9 10" key="1">
    <citation type="submission" date="2018-06" db="EMBL/GenBank/DDBJ databases">
        <title>Complete genome of Desulfovibrio marinus P48SEP.</title>
        <authorList>
            <person name="Crispim J.S."/>
            <person name="Vidigal P.M.P."/>
            <person name="Silva L.C.F."/>
            <person name="Araujo L.C."/>
            <person name="Laguardia C.N."/>
            <person name="Dias R.S."/>
            <person name="Sousa M.P."/>
            <person name="Paula S.O."/>
            <person name="Silva C."/>
        </authorList>
    </citation>
    <scope>NUCLEOTIDE SEQUENCE [LARGE SCALE GENOMIC DNA]</scope>
    <source>
        <strain evidence="9 10">P48SEP</strain>
    </source>
</reference>
<comment type="catalytic activity">
    <reaction evidence="6">
        <text>N(6)-[(R)-lipoyl]-L-lysyl-[glycine-cleavage complex H protein] + glycine + H(+) = N(6)-[(R)-S(8)-aminomethyldihydrolipoyl]-L-lysyl-[glycine-cleavage complex H protein] + CO2</text>
        <dbReference type="Rhea" id="RHEA:24304"/>
        <dbReference type="Rhea" id="RHEA-COMP:10494"/>
        <dbReference type="Rhea" id="RHEA-COMP:10495"/>
        <dbReference type="ChEBI" id="CHEBI:15378"/>
        <dbReference type="ChEBI" id="CHEBI:16526"/>
        <dbReference type="ChEBI" id="CHEBI:57305"/>
        <dbReference type="ChEBI" id="CHEBI:83099"/>
        <dbReference type="ChEBI" id="CHEBI:83143"/>
        <dbReference type="EC" id="1.4.4.2"/>
    </reaction>
</comment>
<name>A0A6P1ZHD1_9BACT</name>
<dbReference type="OrthoDB" id="9801272at2"/>
<dbReference type="InterPro" id="IPR049316">
    <property type="entry name" value="GDC-P_C"/>
</dbReference>
<organism evidence="9 10">
    <name type="scientific">Oceanidesulfovibrio marinus</name>
    <dbReference type="NCBI Taxonomy" id="370038"/>
    <lineage>
        <taxon>Bacteria</taxon>
        <taxon>Pseudomonadati</taxon>
        <taxon>Thermodesulfobacteriota</taxon>
        <taxon>Desulfovibrionia</taxon>
        <taxon>Desulfovibrionales</taxon>
        <taxon>Desulfovibrionaceae</taxon>
        <taxon>Oceanidesulfovibrio</taxon>
    </lineage>
</organism>
<dbReference type="InterPro" id="IPR020581">
    <property type="entry name" value="GDC_P"/>
</dbReference>
<keyword evidence="5 9" id="KW-0560">Oxidoreductase</keyword>
<feature type="domain" description="Glycine dehydrogenase C-terminal" evidence="8">
    <location>
        <begin position="348"/>
        <end position="445"/>
    </location>
</feature>
<dbReference type="GO" id="GO:0016594">
    <property type="term" value="F:glycine binding"/>
    <property type="evidence" value="ECO:0007669"/>
    <property type="project" value="TreeGrafter"/>
</dbReference>
<dbReference type="PANTHER" id="PTHR11773:SF1">
    <property type="entry name" value="GLYCINE DEHYDROGENASE (DECARBOXYLATING), MITOCHONDRIAL"/>
    <property type="match status" value="1"/>
</dbReference>
<dbReference type="InterPro" id="IPR015422">
    <property type="entry name" value="PyrdxlP-dep_Trfase_small"/>
</dbReference>
<dbReference type="GO" id="GO:0005829">
    <property type="term" value="C:cytosol"/>
    <property type="evidence" value="ECO:0007669"/>
    <property type="project" value="TreeGrafter"/>
</dbReference>
<evidence type="ECO:0000256" key="6">
    <source>
        <dbReference type="ARBA" id="ARBA00049026"/>
    </source>
</evidence>
<dbReference type="Gene3D" id="3.40.640.10">
    <property type="entry name" value="Type I PLP-dependent aspartate aminotransferase-like (Major domain)"/>
    <property type="match status" value="1"/>
</dbReference>
<dbReference type="FunFam" id="3.40.640.10:FF:000224">
    <property type="entry name" value="Probable glycine dehydrogenase (decarboxylating) subunit 2"/>
    <property type="match status" value="1"/>
</dbReference>
<dbReference type="GO" id="GO:0030170">
    <property type="term" value="F:pyridoxal phosphate binding"/>
    <property type="evidence" value="ECO:0007669"/>
    <property type="project" value="TreeGrafter"/>
</dbReference>
<dbReference type="InterPro" id="IPR049315">
    <property type="entry name" value="GDC-P_N"/>
</dbReference>
<evidence type="ECO:0000313" key="10">
    <source>
        <dbReference type="Proteomes" id="UP000434052"/>
    </source>
</evidence>
<proteinExistence type="predicted"/>
<evidence type="ECO:0000256" key="4">
    <source>
        <dbReference type="ARBA" id="ARBA00022898"/>
    </source>
</evidence>
<comment type="function">
    <text evidence="2">The glycine cleavage system catalyzes the degradation of glycine. The P protein binds the alpha-amino group of glycine through its pyridoxal phosphate cofactor; CO(2) is released and the remaining methylamine moiety is then transferred to the lipoamide cofactor of the H protein.</text>
</comment>
<dbReference type="NCBIfam" id="NF003346">
    <property type="entry name" value="PRK04366.1"/>
    <property type="match status" value="1"/>
</dbReference>
<dbReference type="Gene3D" id="6.20.440.10">
    <property type="match status" value="1"/>
</dbReference>
<accession>A0A6P1ZHD1</accession>
<evidence type="ECO:0000256" key="2">
    <source>
        <dbReference type="ARBA" id="ARBA00003788"/>
    </source>
</evidence>
<dbReference type="InterPro" id="IPR015421">
    <property type="entry name" value="PyrdxlP-dep_Trfase_major"/>
</dbReference>
<evidence type="ECO:0000256" key="5">
    <source>
        <dbReference type="ARBA" id="ARBA00023002"/>
    </source>
</evidence>
<keyword evidence="4" id="KW-0663">Pyridoxal phosphate</keyword>
<evidence type="ECO:0000313" key="9">
    <source>
        <dbReference type="EMBL" id="TVM33017.1"/>
    </source>
</evidence>
<dbReference type="Pfam" id="PF21478">
    <property type="entry name" value="GcvP2_C"/>
    <property type="match status" value="1"/>
</dbReference>
<dbReference type="GO" id="GO:0019464">
    <property type="term" value="P:glycine decarboxylation via glycine cleavage system"/>
    <property type="evidence" value="ECO:0007669"/>
    <property type="project" value="TreeGrafter"/>
</dbReference>
<dbReference type="EMBL" id="QMIF01000008">
    <property type="protein sequence ID" value="TVM33017.1"/>
    <property type="molecule type" value="Genomic_DNA"/>
</dbReference>
<dbReference type="EC" id="1.4.4.2" evidence="3"/>
<protein>
    <recommendedName>
        <fullName evidence="3">glycine dehydrogenase (aminomethyl-transferring)</fullName>
        <ecNumber evidence="3">1.4.4.2</ecNumber>
    </recommendedName>
</protein>
<dbReference type="FunFam" id="3.90.1150.10:FF:000014">
    <property type="entry name" value="Probable glycine dehydrogenase (decarboxylating) subunit 2"/>
    <property type="match status" value="1"/>
</dbReference>
<dbReference type="SUPFAM" id="SSF53383">
    <property type="entry name" value="PLP-dependent transferases"/>
    <property type="match status" value="1"/>
</dbReference>
<sequence>MKTVFEKSVPGRTGCLPRRPVETADRMLPEALLRPEAPGLPELSELDVVRHFTELSGRNFGVDSNFYPLGSCTMKYNPKFTEEVAAMTGFAGLHPILAQLEGTREWVQGSLKVMHETEALLCEITGMSAYTLHPMAGAHGELTGALLIAAYHKKQGNKKTKVICPDSAHGTNPASAALAGYKVVNVESKDGVISPEALAEVLDDEVAALMMTCPNTLGLFEPHLEEIVKLLREKDALLYYDGANLNAILGKLRVGDVGFDVVHLNLHKTFGTPHGGGGPGSGPVGVSERLVDLLPISRVVKEDDGYHLRYDYPDSIGYIAPLYGNFGVVLKAYAYMLRLGREGLERVSEYAVLNANYLRKRLEGVLEIPFDRICMHEFVASAASQAKNGVHALDIAKALLDKGHHAPTVYFPLIVKECIMVEPTETESMETLDAFADDLIEILTRAESDPDSVTAAPVLLPVERLDETKAARGMVLTEDLAGKA</sequence>
<evidence type="ECO:0000259" key="8">
    <source>
        <dbReference type="Pfam" id="PF21478"/>
    </source>
</evidence>
<dbReference type="RefSeq" id="WP_144305745.1">
    <property type="nucleotide sequence ID" value="NZ_QMIF01000008.1"/>
</dbReference>
<dbReference type="Pfam" id="PF02347">
    <property type="entry name" value="GDC-P"/>
    <property type="match status" value="1"/>
</dbReference>
<gene>
    <name evidence="9" type="ORF">DQK91_12685</name>
</gene>
<feature type="domain" description="Glycine cleavage system P-protein N-terminal" evidence="7">
    <location>
        <begin position="105"/>
        <end position="295"/>
    </location>
</feature>
<dbReference type="AlphaFoldDB" id="A0A6P1ZHD1"/>
<dbReference type="Gene3D" id="3.90.1150.10">
    <property type="entry name" value="Aspartate Aminotransferase, domain 1"/>
    <property type="match status" value="1"/>
</dbReference>
<dbReference type="GO" id="GO:0005960">
    <property type="term" value="C:glycine cleavage complex"/>
    <property type="evidence" value="ECO:0007669"/>
    <property type="project" value="TreeGrafter"/>
</dbReference>